<reference evidence="1" key="2">
    <citation type="journal article" date="2015" name="Data Brief">
        <title>Shoot transcriptome of the giant reed, Arundo donax.</title>
        <authorList>
            <person name="Barrero R.A."/>
            <person name="Guerrero F.D."/>
            <person name="Moolhuijzen P."/>
            <person name="Goolsby J.A."/>
            <person name="Tidwell J."/>
            <person name="Bellgard S.E."/>
            <person name="Bellgard M.I."/>
        </authorList>
    </citation>
    <scope>NUCLEOTIDE SEQUENCE</scope>
    <source>
        <tissue evidence="1">Shoot tissue taken approximately 20 cm above the soil surface</tissue>
    </source>
</reference>
<reference evidence="1" key="1">
    <citation type="submission" date="2014-09" db="EMBL/GenBank/DDBJ databases">
        <authorList>
            <person name="Magalhaes I.L.F."/>
            <person name="Oliveira U."/>
            <person name="Santos F.R."/>
            <person name="Vidigal T.H.D.A."/>
            <person name="Brescovit A.D."/>
            <person name="Santos A.J."/>
        </authorList>
    </citation>
    <scope>NUCLEOTIDE SEQUENCE</scope>
    <source>
        <tissue evidence="1">Shoot tissue taken approximately 20 cm above the soil surface</tissue>
    </source>
</reference>
<dbReference type="EMBL" id="GBRH01266079">
    <property type="protein sequence ID" value="JAD31816.1"/>
    <property type="molecule type" value="Transcribed_RNA"/>
</dbReference>
<proteinExistence type="predicted"/>
<accession>A0A0A8YZ10</accession>
<name>A0A0A8YZ10_ARUDO</name>
<organism evidence="1">
    <name type="scientific">Arundo donax</name>
    <name type="common">Giant reed</name>
    <name type="synonym">Donax arundinaceus</name>
    <dbReference type="NCBI Taxonomy" id="35708"/>
    <lineage>
        <taxon>Eukaryota</taxon>
        <taxon>Viridiplantae</taxon>
        <taxon>Streptophyta</taxon>
        <taxon>Embryophyta</taxon>
        <taxon>Tracheophyta</taxon>
        <taxon>Spermatophyta</taxon>
        <taxon>Magnoliopsida</taxon>
        <taxon>Liliopsida</taxon>
        <taxon>Poales</taxon>
        <taxon>Poaceae</taxon>
        <taxon>PACMAD clade</taxon>
        <taxon>Arundinoideae</taxon>
        <taxon>Arundineae</taxon>
        <taxon>Arundo</taxon>
    </lineage>
</organism>
<evidence type="ECO:0000313" key="1">
    <source>
        <dbReference type="EMBL" id="JAD31816.1"/>
    </source>
</evidence>
<protein>
    <submittedName>
        <fullName evidence="1">Uncharacterized protein</fullName>
    </submittedName>
</protein>
<sequence length="8" mass="942">MVCVCVWC</sequence>